<evidence type="ECO:0000256" key="10">
    <source>
        <dbReference type="SAM" id="MobiDB-lite"/>
    </source>
</evidence>
<evidence type="ECO:0000256" key="1">
    <source>
        <dbReference type="ARBA" id="ARBA00010529"/>
    </source>
</evidence>
<dbReference type="GO" id="GO:0006355">
    <property type="term" value="P:regulation of DNA-templated transcription"/>
    <property type="evidence" value="ECO:0007669"/>
    <property type="project" value="InterPro"/>
</dbReference>
<dbReference type="GO" id="GO:0030527">
    <property type="term" value="F:structural constituent of chromatin"/>
    <property type="evidence" value="ECO:0007669"/>
    <property type="project" value="InterPro"/>
</dbReference>
<organism evidence="11">
    <name type="scientific">Candidatus Kentrum sp. UNK</name>
    <dbReference type="NCBI Taxonomy" id="2126344"/>
    <lineage>
        <taxon>Bacteria</taxon>
        <taxon>Pseudomonadati</taxon>
        <taxon>Pseudomonadota</taxon>
        <taxon>Gammaproteobacteria</taxon>
        <taxon>Candidatus Kentrum</taxon>
    </lineage>
</organism>
<dbReference type="PRINTS" id="PR01727">
    <property type="entry name" value="DNABINDINGHU"/>
</dbReference>
<feature type="region of interest" description="Disordered" evidence="10">
    <location>
        <begin position="92"/>
        <end position="115"/>
    </location>
</feature>
<evidence type="ECO:0000313" key="11">
    <source>
        <dbReference type="EMBL" id="VFK62559.1"/>
    </source>
</evidence>
<keyword evidence="6 9" id="KW-0804">Transcription</keyword>
<dbReference type="InterPro" id="IPR000119">
    <property type="entry name" value="Hist_DNA-bd"/>
</dbReference>
<proteinExistence type="inferred from homology"/>
<keyword evidence="5 9" id="KW-0238">DNA-binding</keyword>
<comment type="subunit">
    <text evidence="9">Heterodimer of an alpha and a beta chain.</text>
</comment>
<evidence type="ECO:0000256" key="3">
    <source>
        <dbReference type="ARBA" id="ARBA00022845"/>
    </source>
</evidence>
<dbReference type="NCBIfam" id="TIGR00988">
    <property type="entry name" value="hip"/>
    <property type="match status" value="1"/>
</dbReference>
<evidence type="ECO:0000256" key="8">
    <source>
        <dbReference type="RuleBase" id="RU003939"/>
    </source>
</evidence>
<dbReference type="GO" id="GO:0005829">
    <property type="term" value="C:cytosol"/>
    <property type="evidence" value="ECO:0007669"/>
    <property type="project" value="TreeGrafter"/>
</dbReference>
<dbReference type="Gene3D" id="4.10.520.10">
    <property type="entry name" value="IHF-like DNA-binding proteins"/>
    <property type="match status" value="1"/>
</dbReference>
<dbReference type="NCBIfam" id="NF001222">
    <property type="entry name" value="PRK00199.1"/>
    <property type="match status" value="1"/>
</dbReference>
<gene>
    <name evidence="11" type="ORF">BECKUNK1418G_GA0071005_102515</name>
    <name evidence="12" type="ORF">BECKUNK1418H_GA0071006_103113</name>
</gene>
<evidence type="ECO:0000256" key="7">
    <source>
        <dbReference type="ARBA" id="ARBA00023172"/>
    </source>
</evidence>
<name>A0A451A964_9GAMM</name>
<comment type="function">
    <text evidence="9">This protein is one of the two subunits of integration host factor, a specific DNA-binding protein that functions in genetic recombination as well as in transcriptional and translational control.</text>
</comment>
<dbReference type="GO" id="GO:0003677">
    <property type="term" value="F:DNA binding"/>
    <property type="evidence" value="ECO:0007669"/>
    <property type="project" value="UniProtKB-KW"/>
</dbReference>
<dbReference type="InterPro" id="IPR010992">
    <property type="entry name" value="IHF-like_DNA-bd_dom_sf"/>
</dbReference>
<dbReference type="GO" id="GO:0006417">
    <property type="term" value="P:regulation of translation"/>
    <property type="evidence" value="ECO:0007669"/>
    <property type="project" value="UniProtKB-KW"/>
</dbReference>
<dbReference type="GO" id="GO:0005694">
    <property type="term" value="C:chromosome"/>
    <property type="evidence" value="ECO:0007669"/>
    <property type="project" value="InterPro"/>
</dbReference>
<dbReference type="CDD" id="cd13836">
    <property type="entry name" value="IHF_B"/>
    <property type="match status" value="1"/>
</dbReference>
<sequence length="115" mass="13053">MTKSGFIDWLARRQTQLDYHDVDQAVNIILESIAQALAAGERVEIRSFGSFSLHYRPDRVGRNPKSGDLVSISARYVPYFKPGKRLREIVNNEEADSNLNSDPNSDTEPDFELPE</sequence>
<feature type="compositionally biased region" description="Acidic residues" evidence="10">
    <location>
        <begin position="105"/>
        <end position="115"/>
    </location>
</feature>
<dbReference type="Pfam" id="PF00216">
    <property type="entry name" value="Bac_DNA_binding"/>
    <property type="match status" value="1"/>
</dbReference>
<dbReference type="SMART" id="SM00411">
    <property type="entry name" value="BHL"/>
    <property type="match status" value="1"/>
</dbReference>
<dbReference type="AlphaFoldDB" id="A0A451A964"/>
<dbReference type="GO" id="GO:0006310">
    <property type="term" value="P:DNA recombination"/>
    <property type="evidence" value="ECO:0007669"/>
    <property type="project" value="UniProtKB-KW"/>
</dbReference>
<dbReference type="EMBL" id="CAADFZ010000025">
    <property type="protein sequence ID" value="VFK62559.1"/>
    <property type="molecule type" value="Genomic_DNA"/>
</dbReference>
<protein>
    <recommendedName>
        <fullName evidence="2 9">Integration host factor subunit beta</fullName>
    </recommendedName>
</protein>
<dbReference type="PANTHER" id="PTHR33175">
    <property type="entry name" value="DNA-BINDING PROTEIN HU"/>
    <property type="match status" value="1"/>
</dbReference>
<keyword evidence="7 9" id="KW-0233">DNA recombination</keyword>
<keyword evidence="4 9" id="KW-0805">Transcription regulation</keyword>
<dbReference type="EMBL" id="CAADGD010000031">
    <property type="protein sequence ID" value="VFK70537.1"/>
    <property type="molecule type" value="Genomic_DNA"/>
</dbReference>
<reference evidence="11" key="1">
    <citation type="submission" date="2019-02" db="EMBL/GenBank/DDBJ databases">
        <authorList>
            <person name="Gruber-Vodicka R. H."/>
            <person name="Seah K. B. B."/>
        </authorList>
    </citation>
    <scope>NUCLEOTIDE SEQUENCE</scope>
    <source>
        <strain evidence="12">BECK_BY19</strain>
        <strain evidence="11">BECK_BY8</strain>
    </source>
</reference>
<evidence type="ECO:0000256" key="9">
    <source>
        <dbReference type="RuleBase" id="RU003941"/>
    </source>
</evidence>
<dbReference type="PANTHER" id="PTHR33175:SF5">
    <property type="entry name" value="INTEGRATION HOST FACTOR SUBUNIT BETA"/>
    <property type="match status" value="1"/>
</dbReference>
<dbReference type="InterPro" id="IPR005685">
    <property type="entry name" value="IHF_beta"/>
</dbReference>
<evidence type="ECO:0000256" key="6">
    <source>
        <dbReference type="ARBA" id="ARBA00023163"/>
    </source>
</evidence>
<keyword evidence="3 9" id="KW-0810">Translation regulation</keyword>
<evidence type="ECO:0000256" key="5">
    <source>
        <dbReference type="ARBA" id="ARBA00023125"/>
    </source>
</evidence>
<comment type="similarity">
    <text evidence="1 8">Belongs to the bacterial histone-like protein family.</text>
</comment>
<dbReference type="SUPFAM" id="SSF47729">
    <property type="entry name" value="IHF-like DNA-binding proteins"/>
    <property type="match status" value="1"/>
</dbReference>
<evidence type="ECO:0000256" key="4">
    <source>
        <dbReference type="ARBA" id="ARBA00023015"/>
    </source>
</evidence>
<evidence type="ECO:0000313" key="12">
    <source>
        <dbReference type="EMBL" id="VFK70537.1"/>
    </source>
</evidence>
<evidence type="ECO:0000256" key="2">
    <source>
        <dbReference type="ARBA" id="ARBA00018700"/>
    </source>
</evidence>
<accession>A0A451A964</accession>